<dbReference type="PANTHER" id="PTHR16201:SF34">
    <property type="entry name" value="LYSOSOMAL AMINO ACID TRANSPORTER 1"/>
    <property type="match status" value="1"/>
</dbReference>
<evidence type="ECO:0000256" key="2">
    <source>
        <dbReference type="ARBA" id="ARBA00022692"/>
    </source>
</evidence>
<feature type="transmembrane region" description="Helical" evidence="6">
    <location>
        <begin position="182"/>
        <end position="202"/>
    </location>
</feature>
<feature type="transmembrane region" description="Helical" evidence="6">
    <location>
        <begin position="44"/>
        <end position="70"/>
    </location>
</feature>
<comment type="similarity">
    <text evidence="5">Belongs to the laat-1 family.</text>
</comment>
<evidence type="ECO:0000256" key="5">
    <source>
        <dbReference type="ARBA" id="ARBA00038039"/>
    </source>
</evidence>
<protein>
    <submittedName>
        <fullName evidence="7">LAAT1-like protein</fullName>
    </submittedName>
</protein>
<evidence type="ECO:0000256" key="4">
    <source>
        <dbReference type="ARBA" id="ARBA00023136"/>
    </source>
</evidence>
<dbReference type="EMBL" id="CP111020">
    <property type="protein sequence ID" value="WAR13847.1"/>
    <property type="molecule type" value="Genomic_DNA"/>
</dbReference>
<comment type="subcellular location">
    <subcellularLocation>
        <location evidence="1">Membrane</location>
        <topology evidence="1">Multi-pass membrane protein</topology>
    </subcellularLocation>
</comment>
<dbReference type="InterPro" id="IPR006603">
    <property type="entry name" value="PQ-loop_rpt"/>
</dbReference>
<feature type="transmembrane region" description="Helical" evidence="6">
    <location>
        <begin position="149"/>
        <end position="170"/>
    </location>
</feature>
<feature type="transmembrane region" description="Helical" evidence="6">
    <location>
        <begin position="90"/>
        <end position="110"/>
    </location>
</feature>
<name>A0ABY7EX53_MYAAR</name>
<accession>A0ABY7EX53</accession>
<reference evidence="7" key="1">
    <citation type="submission" date="2022-11" db="EMBL/GenBank/DDBJ databases">
        <title>Centuries of genome instability and evolution in soft-shell clam transmissible cancer (bioRxiv).</title>
        <authorList>
            <person name="Hart S.F.M."/>
            <person name="Yonemitsu M.A."/>
            <person name="Giersch R.M."/>
            <person name="Beal B.F."/>
            <person name="Arriagada G."/>
            <person name="Davis B.W."/>
            <person name="Ostrander E.A."/>
            <person name="Goff S.P."/>
            <person name="Metzger M.J."/>
        </authorList>
    </citation>
    <scope>NUCLEOTIDE SEQUENCE</scope>
    <source>
        <strain evidence="7">MELC-2E11</strain>
        <tissue evidence="7">Siphon/mantle</tissue>
    </source>
</reference>
<evidence type="ECO:0000313" key="7">
    <source>
        <dbReference type="EMBL" id="WAR13847.1"/>
    </source>
</evidence>
<dbReference type="Proteomes" id="UP001164746">
    <property type="component" value="Chromosome 9"/>
</dbReference>
<organism evidence="7 8">
    <name type="scientific">Mya arenaria</name>
    <name type="common">Soft-shell clam</name>
    <dbReference type="NCBI Taxonomy" id="6604"/>
    <lineage>
        <taxon>Eukaryota</taxon>
        <taxon>Metazoa</taxon>
        <taxon>Spiralia</taxon>
        <taxon>Lophotrochozoa</taxon>
        <taxon>Mollusca</taxon>
        <taxon>Bivalvia</taxon>
        <taxon>Autobranchia</taxon>
        <taxon>Heteroconchia</taxon>
        <taxon>Euheterodonta</taxon>
        <taxon>Imparidentia</taxon>
        <taxon>Neoheterodontei</taxon>
        <taxon>Myida</taxon>
        <taxon>Myoidea</taxon>
        <taxon>Myidae</taxon>
        <taxon>Mya</taxon>
    </lineage>
</organism>
<keyword evidence="8" id="KW-1185">Reference proteome</keyword>
<evidence type="ECO:0000256" key="1">
    <source>
        <dbReference type="ARBA" id="ARBA00004141"/>
    </source>
</evidence>
<sequence length="257" mass="28849">MPWQPLLFDVPPSNISDNCSQGVQWIYHVLQDCVYDAQGIASEILGLASIVTWMIVSIQGISLLLILMWTLGDTANLVGGILTKQLPLQIYLAVYFVFADLVLFAQFLYYNCYWKKKYKDYEPIPSTSTKSVGVGTSNGNYKRQSTDGLSIMMFILAVLGNLTYGLSILVRQLDVNYILKHLPWLIGSLGVIFLDLSLLVQFKYYEKTDDMNSLLKQPILNDTVLPDEVEVYVPAHRDHSASVNSITTASVNSYTIN</sequence>
<keyword evidence="4 6" id="KW-0472">Membrane</keyword>
<dbReference type="Gene3D" id="1.20.1280.290">
    <property type="match status" value="2"/>
</dbReference>
<evidence type="ECO:0000313" key="8">
    <source>
        <dbReference type="Proteomes" id="UP001164746"/>
    </source>
</evidence>
<dbReference type="InterPro" id="IPR051415">
    <property type="entry name" value="LAAT-1"/>
</dbReference>
<evidence type="ECO:0000256" key="3">
    <source>
        <dbReference type="ARBA" id="ARBA00022989"/>
    </source>
</evidence>
<proteinExistence type="inferred from homology"/>
<keyword evidence="2 6" id="KW-0812">Transmembrane</keyword>
<dbReference type="PANTHER" id="PTHR16201">
    <property type="entry name" value="SEVEN TRANSMEMBRANE PROTEIN 1-RELATED"/>
    <property type="match status" value="1"/>
</dbReference>
<gene>
    <name evidence="7" type="ORF">MAR_003952</name>
</gene>
<evidence type="ECO:0000256" key="6">
    <source>
        <dbReference type="SAM" id="Phobius"/>
    </source>
</evidence>
<keyword evidence="3 6" id="KW-1133">Transmembrane helix</keyword>
<dbReference type="Pfam" id="PF04193">
    <property type="entry name" value="PQ-loop"/>
    <property type="match status" value="1"/>
</dbReference>